<evidence type="ECO:0000313" key="6">
    <source>
        <dbReference type="EMBL" id="KXA89516.1"/>
    </source>
</evidence>
<keyword evidence="7" id="KW-1185">Reference proteome</keyword>
<dbReference type="AlphaFoldDB" id="A0A133U5U6"/>
<keyword evidence="4 5" id="KW-0804">Transcription</keyword>
<dbReference type="InterPro" id="IPR000814">
    <property type="entry name" value="TBP"/>
</dbReference>
<proteinExistence type="inferred from homology"/>
<reference evidence="6 7" key="1">
    <citation type="journal article" date="2016" name="Sci. Rep.">
        <title>Metabolic traits of an uncultured archaeal lineage -MSBL1- from brine pools of the Red Sea.</title>
        <authorList>
            <person name="Mwirichia R."/>
            <person name="Alam I."/>
            <person name="Rashid M."/>
            <person name="Vinu M."/>
            <person name="Ba-Alawi W."/>
            <person name="Anthony Kamau A."/>
            <person name="Kamanda Ngugi D."/>
            <person name="Goker M."/>
            <person name="Klenk H.P."/>
            <person name="Bajic V."/>
            <person name="Stingl U."/>
        </authorList>
    </citation>
    <scope>NUCLEOTIDE SEQUENCE [LARGE SCALE GENOMIC DNA]</scope>
    <source>
        <strain evidence="6">SCGC-AAA259B11</strain>
    </source>
</reference>
<evidence type="ECO:0000256" key="4">
    <source>
        <dbReference type="ARBA" id="ARBA00023163"/>
    </source>
</evidence>
<organism evidence="6 7">
    <name type="scientific">candidate division MSBL1 archaeon SCGC-AAA259B11</name>
    <dbReference type="NCBI Taxonomy" id="1698260"/>
    <lineage>
        <taxon>Archaea</taxon>
        <taxon>Methanobacteriati</taxon>
        <taxon>Methanobacteriota</taxon>
        <taxon>candidate division MSBL1</taxon>
    </lineage>
</organism>
<dbReference type="EMBL" id="LHXK01000033">
    <property type="protein sequence ID" value="KXA89516.1"/>
    <property type="molecule type" value="Genomic_DNA"/>
</dbReference>
<dbReference type="HAMAP" id="MF_00408">
    <property type="entry name" value="TATA_bind_prot_arch"/>
    <property type="match status" value="1"/>
</dbReference>
<gene>
    <name evidence="5" type="primary">tbp</name>
    <name evidence="6" type="ORF">AKJ61_02710</name>
</gene>
<comment type="function">
    <text evidence="5">General factor that plays a role in the activation of archaeal genes transcribed by RNA polymerase. Binds specifically to the TATA box promoter element which lies close to the position of transcription initiation.</text>
</comment>
<dbReference type="InterPro" id="IPR012295">
    <property type="entry name" value="TBP_dom_sf"/>
</dbReference>
<evidence type="ECO:0000256" key="3">
    <source>
        <dbReference type="ARBA" id="ARBA00023125"/>
    </source>
</evidence>
<evidence type="ECO:0000256" key="2">
    <source>
        <dbReference type="ARBA" id="ARBA00022737"/>
    </source>
</evidence>
<dbReference type="GO" id="GO:0003677">
    <property type="term" value="F:DNA binding"/>
    <property type="evidence" value="ECO:0007669"/>
    <property type="project" value="UniProtKB-KW"/>
</dbReference>
<comment type="similarity">
    <text evidence="1 5">Belongs to the TBP family.</text>
</comment>
<protein>
    <recommendedName>
        <fullName evidence="5">TATA-box-binding protein</fullName>
    </recommendedName>
    <alternativeName>
        <fullName evidence="5">Box A-binding protein</fullName>
        <shortName evidence="5">BAP</shortName>
    </alternativeName>
    <alternativeName>
        <fullName evidence="5">TATA sequence-binding protein</fullName>
        <shortName evidence="5">TBP</shortName>
    </alternativeName>
    <alternativeName>
        <fullName evidence="5">TATA-box factor</fullName>
    </alternativeName>
</protein>
<keyword evidence="2 5" id="KW-0677">Repeat</keyword>
<evidence type="ECO:0000313" key="7">
    <source>
        <dbReference type="Proteomes" id="UP000070184"/>
    </source>
</evidence>
<dbReference type="GO" id="GO:0006352">
    <property type="term" value="P:DNA-templated transcription initiation"/>
    <property type="evidence" value="ECO:0007669"/>
    <property type="project" value="InterPro"/>
</dbReference>
<name>A0A133U5U6_9EURY</name>
<keyword evidence="5" id="KW-0805">Transcription regulation</keyword>
<dbReference type="Proteomes" id="UP000070184">
    <property type="component" value="Unassembled WGS sequence"/>
</dbReference>
<keyword evidence="3 5" id="KW-0238">DNA-binding</keyword>
<dbReference type="PRINTS" id="PR00686">
    <property type="entry name" value="TIFACTORIID"/>
</dbReference>
<comment type="caution">
    <text evidence="5">Lacks conserved residue(s) required for the propagation of feature annotation.</text>
</comment>
<evidence type="ECO:0000256" key="1">
    <source>
        <dbReference type="ARBA" id="ARBA00005560"/>
    </source>
</evidence>
<comment type="caution">
    <text evidence="6">The sequence shown here is derived from an EMBL/GenBank/DDBJ whole genome shotgun (WGS) entry which is preliminary data.</text>
</comment>
<feature type="repeat" description="2" evidence="5">
    <location>
        <begin position="99"/>
        <end position="175"/>
    </location>
</feature>
<evidence type="ECO:0000256" key="5">
    <source>
        <dbReference type="HAMAP-Rule" id="MF_00408"/>
    </source>
</evidence>
<dbReference type="PANTHER" id="PTHR10126">
    <property type="entry name" value="TATA-BOX BINDING PROTEIN"/>
    <property type="match status" value="1"/>
</dbReference>
<dbReference type="GO" id="GO:0003700">
    <property type="term" value="F:DNA-binding transcription factor activity"/>
    <property type="evidence" value="ECO:0007669"/>
    <property type="project" value="UniProtKB-UniRule"/>
</dbReference>
<dbReference type="Pfam" id="PF00352">
    <property type="entry name" value="TBP"/>
    <property type="match status" value="2"/>
</dbReference>
<dbReference type="Gene3D" id="3.30.310.10">
    <property type="entry name" value="TATA-Binding Protein"/>
    <property type="match status" value="2"/>
</dbReference>
<sequence length="180" mass="20371">MTDAEYEIVNVVLSVSYKDVEFDLEKIASNLEEARFDPEIYPGLTYRISEPKATFLLFTTGNVNCMGAKTVEGAEKAVGKLTNKLQNLGFDVEEPEVEVRNIVTSVDFHRRFDLEEIARNFHRTEYNPEVFPGLVFRMEGTNVAILLFVEGEGICVGAKKEEEIEEAIDRIEETVEPINS</sequence>
<accession>A0A133U5U6</accession>
<dbReference type="SUPFAM" id="SSF55945">
    <property type="entry name" value="TATA-box binding protein-like"/>
    <property type="match status" value="2"/>
</dbReference>